<keyword evidence="3 12" id="KW-0378">Hydrolase</keyword>
<evidence type="ECO:0000256" key="10">
    <source>
        <dbReference type="ARBA" id="ARBA00034923"/>
    </source>
</evidence>
<dbReference type="GO" id="GO:0016787">
    <property type="term" value="F:hydrolase activity"/>
    <property type="evidence" value="ECO:0007669"/>
    <property type="project" value="UniProtKB-UniRule"/>
</dbReference>
<dbReference type="GO" id="GO:0005524">
    <property type="term" value="F:ATP binding"/>
    <property type="evidence" value="ECO:0007669"/>
    <property type="project" value="UniProtKB-UniRule"/>
</dbReference>
<evidence type="ECO:0000256" key="12">
    <source>
        <dbReference type="PROSITE-ProRule" id="PRU00560"/>
    </source>
</evidence>
<dbReference type="GO" id="GO:0033202">
    <property type="term" value="C:DNA helicase complex"/>
    <property type="evidence" value="ECO:0007669"/>
    <property type="project" value="TreeGrafter"/>
</dbReference>
<dbReference type="SUPFAM" id="SSF52540">
    <property type="entry name" value="P-loop containing nucleoside triphosphate hydrolases"/>
    <property type="match status" value="1"/>
</dbReference>
<dbReference type="AlphaFoldDB" id="A0A9D9NGF1"/>
<dbReference type="GO" id="GO:0003677">
    <property type="term" value="F:DNA binding"/>
    <property type="evidence" value="ECO:0007669"/>
    <property type="project" value="UniProtKB-KW"/>
</dbReference>
<evidence type="ECO:0000259" key="14">
    <source>
        <dbReference type="PROSITE" id="PS51217"/>
    </source>
</evidence>
<dbReference type="Pfam" id="PF13361">
    <property type="entry name" value="UvrD_C"/>
    <property type="match status" value="2"/>
</dbReference>
<dbReference type="Gene3D" id="1.10.10.160">
    <property type="match status" value="1"/>
</dbReference>
<dbReference type="GO" id="GO:0000725">
    <property type="term" value="P:recombinational repair"/>
    <property type="evidence" value="ECO:0007669"/>
    <property type="project" value="TreeGrafter"/>
</dbReference>
<dbReference type="GO" id="GO:0043138">
    <property type="term" value="F:3'-5' DNA helicase activity"/>
    <property type="evidence" value="ECO:0007669"/>
    <property type="project" value="UniProtKB-EC"/>
</dbReference>
<evidence type="ECO:0000256" key="6">
    <source>
        <dbReference type="ARBA" id="ARBA00023125"/>
    </source>
</evidence>
<keyword evidence="2 12" id="KW-0547">Nucleotide-binding</keyword>
<evidence type="ECO:0000256" key="9">
    <source>
        <dbReference type="ARBA" id="ARBA00034808"/>
    </source>
</evidence>
<evidence type="ECO:0000256" key="5">
    <source>
        <dbReference type="ARBA" id="ARBA00022840"/>
    </source>
</evidence>
<evidence type="ECO:0000256" key="8">
    <source>
        <dbReference type="ARBA" id="ARBA00034617"/>
    </source>
</evidence>
<evidence type="ECO:0000259" key="13">
    <source>
        <dbReference type="PROSITE" id="PS51198"/>
    </source>
</evidence>
<evidence type="ECO:0000256" key="2">
    <source>
        <dbReference type="ARBA" id="ARBA00022741"/>
    </source>
</evidence>
<comment type="caution">
    <text evidence="15">The sequence shown here is derived from an EMBL/GenBank/DDBJ whole genome shotgun (WGS) entry which is preliminary data.</text>
</comment>
<dbReference type="EMBL" id="JADIMA010000016">
    <property type="protein sequence ID" value="MBO8472310.1"/>
    <property type="molecule type" value="Genomic_DNA"/>
</dbReference>
<comment type="catalytic activity">
    <reaction evidence="11">
        <text>ATP + H2O = ADP + phosphate + H(+)</text>
        <dbReference type="Rhea" id="RHEA:13065"/>
        <dbReference type="ChEBI" id="CHEBI:15377"/>
        <dbReference type="ChEBI" id="CHEBI:15378"/>
        <dbReference type="ChEBI" id="CHEBI:30616"/>
        <dbReference type="ChEBI" id="CHEBI:43474"/>
        <dbReference type="ChEBI" id="CHEBI:456216"/>
        <dbReference type="EC" id="5.6.2.4"/>
    </reaction>
</comment>
<organism evidence="15 16">
    <name type="scientific">Candidatus Merdivivens pullicola</name>
    <dbReference type="NCBI Taxonomy" id="2840872"/>
    <lineage>
        <taxon>Bacteria</taxon>
        <taxon>Pseudomonadati</taxon>
        <taxon>Bacteroidota</taxon>
        <taxon>Bacteroidia</taxon>
        <taxon>Bacteroidales</taxon>
        <taxon>Muribaculaceae</taxon>
        <taxon>Muribaculaceae incertae sedis</taxon>
        <taxon>Candidatus Merdivivens</taxon>
    </lineage>
</organism>
<reference evidence="15" key="2">
    <citation type="journal article" date="2021" name="PeerJ">
        <title>Extensive microbial diversity within the chicken gut microbiome revealed by metagenomics and culture.</title>
        <authorList>
            <person name="Gilroy R."/>
            <person name="Ravi A."/>
            <person name="Getino M."/>
            <person name="Pursley I."/>
            <person name="Horton D.L."/>
            <person name="Alikhan N.F."/>
            <person name="Baker D."/>
            <person name="Gharbi K."/>
            <person name="Hall N."/>
            <person name="Watson M."/>
            <person name="Adriaenssens E.M."/>
            <person name="Foster-Nyarko E."/>
            <person name="Jarju S."/>
            <person name="Secka A."/>
            <person name="Antonio M."/>
            <person name="Oren A."/>
            <person name="Chaudhuri R.R."/>
            <person name="La Ragione R."/>
            <person name="Hildebrand F."/>
            <person name="Pallen M.J."/>
        </authorList>
    </citation>
    <scope>NUCLEOTIDE SEQUENCE</scope>
    <source>
        <strain evidence="15">B1-8020</strain>
    </source>
</reference>
<feature type="domain" description="UvrD-like helicase C-terminal" evidence="14">
    <location>
        <begin position="295"/>
        <end position="594"/>
    </location>
</feature>
<gene>
    <name evidence="15" type="ORF">IAB81_01595</name>
</gene>
<dbReference type="CDD" id="cd17932">
    <property type="entry name" value="DEXQc_UvrD"/>
    <property type="match status" value="1"/>
</dbReference>
<dbReference type="PANTHER" id="PTHR11070:SF2">
    <property type="entry name" value="ATP-DEPENDENT DNA HELICASE SRS2"/>
    <property type="match status" value="1"/>
</dbReference>
<keyword evidence="5 12" id="KW-0067">ATP-binding</keyword>
<dbReference type="InterPro" id="IPR027417">
    <property type="entry name" value="P-loop_NTPase"/>
</dbReference>
<dbReference type="Pfam" id="PF21196">
    <property type="entry name" value="PcrA_UvrD_tudor"/>
    <property type="match status" value="1"/>
</dbReference>
<feature type="binding site" evidence="12">
    <location>
        <begin position="31"/>
        <end position="38"/>
    </location>
    <ligand>
        <name>ATP</name>
        <dbReference type="ChEBI" id="CHEBI:30616"/>
    </ligand>
</feature>
<proteinExistence type="inferred from homology"/>
<evidence type="ECO:0000313" key="16">
    <source>
        <dbReference type="Proteomes" id="UP000823604"/>
    </source>
</evidence>
<dbReference type="PROSITE" id="PS51217">
    <property type="entry name" value="UVRD_HELICASE_CTER"/>
    <property type="match status" value="1"/>
</dbReference>
<evidence type="ECO:0000256" key="3">
    <source>
        <dbReference type="ARBA" id="ARBA00022801"/>
    </source>
</evidence>
<keyword evidence="7" id="KW-0413">Isomerase</keyword>
<dbReference type="GO" id="GO:0005829">
    <property type="term" value="C:cytosol"/>
    <property type="evidence" value="ECO:0007669"/>
    <property type="project" value="TreeGrafter"/>
</dbReference>
<dbReference type="Gene3D" id="1.10.486.10">
    <property type="entry name" value="PCRA, domain 4"/>
    <property type="match status" value="1"/>
</dbReference>
<dbReference type="InterPro" id="IPR000212">
    <property type="entry name" value="DNA_helicase_UvrD/REP"/>
</dbReference>
<evidence type="ECO:0000256" key="1">
    <source>
        <dbReference type="ARBA" id="ARBA00009922"/>
    </source>
</evidence>
<dbReference type="Gene3D" id="3.40.50.300">
    <property type="entry name" value="P-loop containing nucleotide triphosphate hydrolases"/>
    <property type="match status" value="2"/>
</dbReference>
<dbReference type="PROSITE" id="PS51198">
    <property type="entry name" value="UVRD_HELICASE_ATP_BIND"/>
    <property type="match status" value="1"/>
</dbReference>
<keyword evidence="6" id="KW-0238">DNA-binding</keyword>
<sequence length="763" mass="84897">MDNSGSRILEGLNEQQKKAVECIEGPVLIIAGAGSGKTRVLTNRIAYMVESGVAPESILALTFTKKAAGEMMERIRGLIGRRARRIYMGTFHSVFIKFLREYYEQIGYPQAFTIYDTNDSRNAIKACVKELGLDEKIYKPAEVLSRISMAKNNLVTASAYRNNPQIIQNDFAARRGQICEIYSLYARKCKASGVMDFDDILLNMNILLRDFPEALDSLRERFRYILVDEYQDTNHAQYRIISKLSSESRNICVVGDDSQSIYAFRGARVENILNFKKDYPDCNTFRLEQNYRSTQNIVNAANSLIEKNKERIEKKCFSSGVPGEKLKVIKAFTDQEEAMLVVSSIITKKAAEDAAFRDFAVLYRTNGQSRTLEEALRRRNIPYKVYSGHSFYDREEVKNVLAYFKLAVNPSDDESLKRIINVPARGIGPTSMSMLAAAASSNGTTLWNTIVSGDLASCGLKPAAIKRLGDFVNLMSSFIASARTADAASIARSLVLATGIYSMYKEDKSMEGQGKLENVDELLNGVDVFVEEEANTRSELYQIEHDGLLPPETPLVTLSDFLENVSLLSNVDSESDGETPKDSVALMTVHSAKGLEFPYVYIVGLEENLFPSSAGGMLSEREIEEERRLCYVAITRAEKSVTLSYASSRSKYGQHVSNPPSRFIREIDPEFISDSAIAARKAPVARNFTPVRKTDSGMAIAGADFVPDPVSSLSEGARVEHSRFGYGVVLRLEGAGNDAKAVVRFDQFGEKTLLLKFAKLRVV</sequence>
<evidence type="ECO:0000256" key="4">
    <source>
        <dbReference type="ARBA" id="ARBA00022806"/>
    </source>
</evidence>
<dbReference type="EC" id="5.6.2.4" evidence="9"/>
<comment type="similarity">
    <text evidence="1">Belongs to the helicase family. UvrD subfamily.</text>
</comment>
<protein>
    <recommendedName>
        <fullName evidence="9">DNA 3'-5' helicase</fullName>
        <ecNumber evidence="9">5.6.2.4</ecNumber>
    </recommendedName>
    <alternativeName>
        <fullName evidence="10">DNA 3'-5' helicase II</fullName>
    </alternativeName>
</protein>
<name>A0A9D9NGF1_9BACT</name>
<dbReference type="InterPro" id="IPR014017">
    <property type="entry name" value="DNA_helicase_UvrD-like_C"/>
</dbReference>
<dbReference type="Proteomes" id="UP000823604">
    <property type="component" value="Unassembled WGS sequence"/>
</dbReference>
<accession>A0A9D9NGF1</accession>
<dbReference type="Pfam" id="PF00580">
    <property type="entry name" value="UvrD-helicase"/>
    <property type="match status" value="1"/>
</dbReference>
<reference evidence="15" key="1">
    <citation type="submission" date="2020-10" db="EMBL/GenBank/DDBJ databases">
        <authorList>
            <person name="Gilroy R."/>
        </authorList>
    </citation>
    <scope>NUCLEOTIDE SEQUENCE</scope>
    <source>
        <strain evidence="15">B1-8020</strain>
    </source>
</reference>
<evidence type="ECO:0000256" key="11">
    <source>
        <dbReference type="ARBA" id="ARBA00048988"/>
    </source>
</evidence>
<dbReference type="InterPro" id="IPR014016">
    <property type="entry name" value="UvrD-like_ATP-bd"/>
</dbReference>
<dbReference type="PANTHER" id="PTHR11070">
    <property type="entry name" value="UVRD / RECB / PCRA DNA HELICASE FAMILY MEMBER"/>
    <property type="match status" value="1"/>
</dbReference>
<comment type="catalytic activity">
    <reaction evidence="8">
        <text>Couples ATP hydrolysis with the unwinding of duplex DNA by translocating in the 3'-5' direction.</text>
        <dbReference type="EC" id="5.6.2.4"/>
    </reaction>
</comment>
<dbReference type="InterPro" id="IPR013986">
    <property type="entry name" value="DExx_box_DNA_helicase_dom_sf"/>
</dbReference>
<feature type="domain" description="UvrD-like helicase ATP-binding" evidence="13">
    <location>
        <begin position="10"/>
        <end position="294"/>
    </location>
</feature>
<evidence type="ECO:0000313" key="15">
    <source>
        <dbReference type="EMBL" id="MBO8472310.1"/>
    </source>
</evidence>
<evidence type="ECO:0000256" key="7">
    <source>
        <dbReference type="ARBA" id="ARBA00023235"/>
    </source>
</evidence>
<keyword evidence="4 12" id="KW-0347">Helicase</keyword>